<evidence type="ECO:0008006" key="3">
    <source>
        <dbReference type="Google" id="ProtNLM"/>
    </source>
</evidence>
<dbReference type="AlphaFoldDB" id="A0AAV3X355"/>
<organism evidence="1 2">
    <name type="scientific">Microseira wollei NIES-4236</name>
    <dbReference type="NCBI Taxonomy" id="2530354"/>
    <lineage>
        <taxon>Bacteria</taxon>
        <taxon>Bacillati</taxon>
        <taxon>Cyanobacteriota</taxon>
        <taxon>Cyanophyceae</taxon>
        <taxon>Oscillatoriophycideae</taxon>
        <taxon>Aerosakkonematales</taxon>
        <taxon>Aerosakkonemataceae</taxon>
        <taxon>Microseira</taxon>
    </lineage>
</organism>
<dbReference type="InterPro" id="IPR041881">
    <property type="entry name" value="PqqD_sf"/>
</dbReference>
<evidence type="ECO:0000313" key="2">
    <source>
        <dbReference type="Proteomes" id="UP001050975"/>
    </source>
</evidence>
<dbReference type="Proteomes" id="UP001050975">
    <property type="component" value="Unassembled WGS sequence"/>
</dbReference>
<dbReference type="RefSeq" id="WP_226573997.1">
    <property type="nucleotide sequence ID" value="NZ_BLAY01000004.1"/>
</dbReference>
<dbReference type="Pfam" id="PF05402">
    <property type="entry name" value="PqqD"/>
    <property type="match status" value="1"/>
</dbReference>
<protein>
    <recommendedName>
        <fullName evidence="3">PqqD family protein</fullName>
    </recommendedName>
</protein>
<dbReference type="EMBL" id="BLAY01000004">
    <property type="protein sequence ID" value="GET35713.1"/>
    <property type="molecule type" value="Genomic_DNA"/>
</dbReference>
<keyword evidence="2" id="KW-1185">Reference proteome</keyword>
<comment type="caution">
    <text evidence="1">The sequence shown here is derived from an EMBL/GenBank/DDBJ whole genome shotgun (WGS) entry which is preliminary data.</text>
</comment>
<sequence length="89" mass="9964">MKDICVPEYIATTLFDDSAVLLDLRKNVYYALNGSAADFWKSLRQTGEFEGALKQVLSQYEVDADVVRKDMESLVSSLLKVGLIERVSS</sequence>
<evidence type="ECO:0000313" key="1">
    <source>
        <dbReference type="EMBL" id="GET35713.1"/>
    </source>
</evidence>
<gene>
    <name evidence="1" type="ORF">MiSe_04580</name>
</gene>
<dbReference type="InterPro" id="IPR008792">
    <property type="entry name" value="PQQD"/>
</dbReference>
<name>A0AAV3X355_9CYAN</name>
<accession>A0AAV3X355</accession>
<reference evidence="1" key="1">
    <citation type="submission" date="2019-10" db="EMBL/GenBank/DDBJ databases">
        <title>Draft genome sequece of Microseira wollei NIES-4236.</title>
        <authorList>
            <person name="Yamaguchi H."/>
            <person name="Suzuki S."/>
            <person name="Kawachi M."/>
        </authorList>
    </citation>
    <scope>NUCLEOTIDE SEQUENCE</scope>
    <source>
        <strain evidence="1">NIES-4236</strain>
    </source>
</reference>
<dbReference type="Gene3D" id="1.10.10.1150">
    <property type="entry name" value="Coenzyme PQQ synthesis protein D (PqqD)"/>
    <property type="match status" value="1"/>
</dbReference>
<proteinExistence type="predicted"/>